<dbReference type="PANTHER" id="PTHR10217">
    <property type="entry name" value="VOLTAGE AND LIGAND GATED POTASSIUM CHANNEL"/>
    <property type="match status" value="1"/>
</dbReference>
<dbReference type="EMBL" id="FWXY01000003">
    <property type="protein sequence ID" value="SMC51508.1"/>
    <property type="molecule type" value="Genomic_DNA"/>
</dbReference>
<gene>
    <name evidence="2" type="ORF">SAMN02746065_103162</name>
</gene>
<dbReference type="GO" id="GO:0005886">
    <property type="term" value="C:plasma membrane"/>
    <property type="evidence" value="ECO:0007669"/>
    <property type="project" value="TreeGrafter"/>
</dbReference>
<dbReference type="SMART" id="SM00100">
    <property type="entry name" value="cNMP"/>
    <property type="match status" value="1"/>
</dbReference>
<dbReference type="GO" id="GO:0042391">
    <property type="term" value="P:regulation of membrane potential"/>
    <property type="evidence" value="ECO:0007669"/>
    <property type="project" value="TreeGrafter"/>
</dbReference>
<dbReference type="InterPro" id="IPR000595">
    <property type="entry name" value="cNMP-bd_dom"/>
</dbReference>
<dbReference type="Proteomes" id="UP000192418">
    <property type="component" value="Unassembled WGS sequence"/>
</dbReference>
<sequence length="149" mass="16484">MKKAINILKKNELFTNVEETDLEAMGKSLETRSVQEGEVLATQGDTATFFFVLEAGTLLVALSDGKSAVLNKTGDFIGLELLSSKGIYISTVTALTPCEIVVIPRKSFLEFIQNDSPAAASFMQAWNSYRSHTFPFLPELDTPDMDYQY</sequence>
<dbReference type="InterPro" id="IPR018490">
    <property type="entry name" value="cNMP-bd_dom_sf"/>
</dbReference>
<dbReference type="Gene3D" id="2.60.120.10">
    <property type="entry name" value="Jelly Rolls"/>
    <property type="match status" value="1"/>
</dbReference>
<accession>A0A1W1ZTW3</accession>
<dbReference type="CDD" id="cd00038">
    <property type="entry name" value="CAP_ED"/>
    <property type="match status" value="1"/>
</dbReference>
<feature type="domain" description="Cyclic nucleotide-binding" evidence="1">
    <location>
        <begin position="13"/>
        <end position="112"/>
    </location>
</feature>
<name>A0A1W1ZTW3_9BACT</name>
<dbReference type="InterPro" id="IPR014710">
    <property type="entry name" value="RmlC-like_jellyroll"/>
</dbReference>
<evidence type="ECO:0000313" key="3">
    <source>
        <dbReference type="Proteomes" id="UP000192418"/>
    </source>
</evidence>
<dbReference type="PROSITE" id="PS50042">
    <property type="entry name" value="CNMP_BINDING_3"/>
    <property type="match status" value="1"/>
</dbReference>
<organism evidence="2 3">
    <name type="scientific">Desulfocicer vacuolatum DSM 3385</name>
    <dbReference type="NCBI Taxonomy" id="1121400"/>
    <lineage>
        <taxon>Bacteria</taxon>
        <taxon>Pseudomonadati</taxon>
        <taxon>Thermodesulfobacteriota</taxon>
        <taxon>Desulfobacteria</taxon>
        <taxon>Desulfobacterales</taxon>
        <taxon>Desulfobacteraceae</taxon>
        <taxon>Desulfocicer</taxon>
    </lineage>
</organism>
<reference evidence="2 3" key="1">
    <citation type="submission" date="2017-04" db="EMBL/GenBank/DDBJ databases">
        <authorList>
            <person name="Afonso C.L."/>
            <person name="Miller P.J."/>
            <person name="Scott M.A."/>
            <person name="Spackman E."/>
            <person name="Goraichik I."/>
            <person name="Dimitrov K.M."/>
            <person name="Suarez D.L."/>
            <person name="Swayne D.E."/>
        </authorList>
    </citation>
    <scope>NUCLEOTIDE SEQUENCE [LARGE SCALE GENOMIC DNA]</scope>
    <source>
        <strain evidence="2 3">DSM 3385</strain>
    </source>
</reference>
<dbReference type="AlphaFoldDB" id="A0A1W1ZTW3"/>
<dbReference type="GO" id="GO:0005249">
    <property type="term" value="F:voltage-gated potassium channel activity"/>
    <property type="evidence" value="ECO:0007669"/>
    <property type="project" value="TreeGrafter"/>
</dbReference>
<protein>
    <submittedName>
        <fullName evidence="2">Cyclic nucleotide-binding domain-containing protein</fullName>
    </submittedName>
</protein>
<dbReference type="PANTHER" id="PTHR10217:SF435">
    <property type="entry name" value="POTASSIUM VOLTAGE-GATED CHANNEL PROTEIN EAG"/>
    <property type="match status" value="1"/>
</dbReference>
<dbReference type="STRING" id="1121400.SAMN02746065_103162"/>
<dbReference type="InterPro" id="IPR050818">
    <property type="entry name" value="KCNH_animal-type"/>
</dbReference>
<keyword evidence="3" id="KW-1185">Reference proteome</keyword>
<dbReference type="OrthoDB" id="5420264at2"/>
<dbReference type="Pfam" id="PF00027">
    <property type="entry name" value="cNMP_binding"/>
    <property type="match status" value="1"/>
</dbReference>
<evidence type="ECO:0000259" key="1">
    <source>
        <dbReference type="PROSITE" id="PS50042"/>
    </source>
</evidence>
<dbReference type="SUPFAM" id="SSF51206">
    <property type="entry name" value="cAMP-binding domain-like"/>
    <property type="match status" value="1"/>
</dbReference>
<dbReference type="RefSeq" id="WP_084067129.1">
    <property type="nucleotide sequence ID" value="NZ_FWXY01000003.1"/>
</dbReference>
<proteinExistence type="predicted"/>
<evidence type="ECO:0000313" key="2">
    <source>
        <dbReference type="EMBL" id="SMC51508.1"/>
    </source>
</evidence>